<gene>
    <name evidence="2" type="ORF">F0170_03400</name>
</gene>
<dbReference type="AlphaFoldDB" id="A0A5N7JP91"/>
<evidence type="ECO:0000313" key="2">
    <source>
        <dbReference type="EMBL" id="MPQ83116.1"/>
    </source>
</evidence>
<dbReference type="InterPro" id="IPR056085">
    <property type="entry name" value="DUF7668"/>
</dbReference>
<sequence>MNIDKHLEIEIIELIDALVKGDHAKISERNWYGRLNKEHVESKLSEYGNTLILPPNSFLEKIDTYNYSDGSGMAIDVPLWTQEEGMSDLTISLELLYKESKPALQMTDLRIL</sequence>
<reference evidence="2 3" key="1">
    <citation type="submission" date="2019-09" db="EMBL/GenBank/DDBJ databases">
        <title>The draft genomes of Allium pathogen Pseudomonas sp.</title>
        <authorList>
            <person name="Fujikawa T."/>
            <person name="Sawada H."/>
        </authorList>
    </citation>
    <scope>NUCLEOTIDE SEQUENCE [LARGE SCALE GENOMIC DNA]</scope>
    <source>
        <strain evidence="2 3">MAFF 730085</strain>
    </source>
</reference>
<dbReference type="RefSeq" id="WP_152748686.1">
    <property type="nucleotide sequence ID" value="NZ_JBLZPT010000005.1"/>
</dbReference>
<accession>A0A5N7JP91</accession>
<dbReference type="Pfam" id="PF24705">
    <property type="entry name" value="DUF7668"/>
    <property type="match status" value="1"/>
</dbReference>
<protein>
    <recommendedName>
        <fullName evidence="1">DUF7668 domain-containing protein</fullName>
    </recommendedName>
</protein>
<feature type="domain" description="DUF7668" evidence="1">
    <location>
        <begin position="16"/>
        <end position="111"/>
    </location>
</feature>
<name>A0A5N7JP91_9PSED</name>
<evidence type="ECO:0000313" key="3">
    <source>
        <dbReference type="Proteomes" id="UP000325438"/>
    </source>
</evidence>
<comment type="caution">
    <text evidence="2">The sequence shown here is derived from an EMBL/GenBank/DDBJ whole genome shotgun (WGS) entry which is preliminary data.</text>
</comment>
<evidence type="ECO:0000259" key="1">
    <source>
        <dbReference type="Pfam" id="PF24705"/>
    </source>
</evidence>
<proteinExistence type="predicted"/>
<dbReference type="EMBL" id="VUBA01000021">
    <property type="protein sequence ID" value="MPQ83116.1"/>
    <property type="molecule type" value="Genomic_DNA"/>
</dbReference>
<organism evidence="2 3">
    <name type="scientific">Pseudomonas kitaguniensis</name>
    <dbReference type="NCBI Taxonomy" id="2607908"/>
    <lineage>
        <taxon>Bacteria</taxon>
        <taxon>Pseudomonadati</taxon>
        <taxon>Pseudomonadota</taxon>
        <taxon>Gammaproteobacteria</taxon>
        <taxon>Pseudomonadales</taxon>
        <taxon>Pseudomonadaceae</taxon>
        <taxon>Pseudomonas</taxon>
    </lineage>
</organism>
<dbReference type="Proteomes" id="UP000325438">
    <property type="component" value="Unassembled WGS sequence"/>
</dbReference>